<evidence type="ECO:0000313" key="5">
    <source>
        <dbReference type="EMBL" id="ACY16785.1"/>
    </source>
</evidence>
<dbReference type="HOGENOM" id="CLU_006462_2_4_7"/>
<organism evidence="5 6">
    <name type="scientific">Haliangium ochraceum (strain DSM 14365 / JCM 11303 / SMP-2)</name>
    <dbReference type="NCBI Taxonomy" id="502025"/>
    <lineage>
        <taxon>Bacteria</taxon>
        <taxon>Pseudomonadati</taxon>
        <taxon>Myxococcota</taxon>
        <taxon>Polyangia</taxon>
        <taxon>Haliangiales</taxon>
        <taxon>Kofleriaceae</taxon>
        <taxon>Haliangium</taxon>
    </lineage>
</organism>
<dbReference type="RefSeq" id="WP_012829383.1">
    <property type="nucleotide sequence ID" value="NC_013440.1"/>
</dbReference>
<dbReference type="Gene3D" id="3.20.20.80">
    <property type="entry name" value="Glycosidases"/>
    <property type="match status" value="1"/>
</dbReference>
<feature type="domain" description="Glycosyl hydrolase family 13 catalytic" evidence="4">
    <location>
        <begin position="64"/>
        <end position="473"/>
    </location>
</feature>
<evidence type="ECO:0000256" key="1">
    <source>
        <dbReference type="ARBA" id="ARBA00008061"/>
    </source>
</evidence>
<dbReference type="OrthoDB" id="9805159at2"/>
<comment type="similarity">
    <text evidence="1">Belongs to the glycosyl hydrolase 13 family.</text>
</comment>
<reference evidence="5 6" key="1">
    <citation type="journal article" date="2010" name="Stand. Genomic Sci.">
        <title>Complete genome sequence of Haliangium ochraceum type strain (SMP-2).</title>
        <authorList>
            <consortium name="US DOE Joint Genome Institute (JGI-PGF)"/>
            <person name="Ivanova N."/>
            <person name="Daum C."/>
            <person name="Lang E."/>
            <person name="Abt B."/>
            <person name="Kopitz M."/>
            <person name="Saunders E."/>
            <person name="Lapidus A."/>
            <person name="Lucas S."/>
            <person name="Glavina Del Rio T."/>
            <person name="Nolan M."/>
            <person name="Tice H."/>
            <person name="Copeland A."/>
            <person name="Cheng J.F."/>
            <person name="Chen F."/>
            <person name="Bruce D."/>
            <person name="Goodwin L."/>
            <person name="Pitluck S."/>
            <person name="Mavromatis K."/>
            <person name="Pati A."/>
            <person name="Mikhailova N."/>
            <person name="Chen A."/>
            <person name="Palaniappan K."/>
            <person name="Land M."/>
            <person name="Hauser L."/>
            <person name="Chang Y.J."/>
            <person name="Jeffries C.D."/>
            <person name="Detter J.C."/>
            <person name="Brettin T."/>
            <person name="Rohde M."/>
            <person name="Goker M."/>
            <person name="Bristow J."/>
            <person name="Markowitz V."/>
            <person name="Eisen J.A."/>
            <person name="Hugenholtz P."/>
            <person name="Kyrpides N.C."/>
            <person name="Klenk H.P."/>
        </authorList>
    </citation>
    <scope>NUCLEOTIDE SEQUENCE [LARGE SCALE GENOMIC DNA]</scope>
    <source>
        <strain evidence="6">DSM 14365 / CIP 107738 / JCM 11303 / AJ 13395 / SMP-2</strain>
    </source>
</reference>
<feature type="compositionally biased region" description="Pro residues" evidence="2">
    <location>
        <begin position="27"/>
        <end position="37"/>
    </location>
</feature>
<dbReference type="CDD" id="cd11316">
    <property type="entry name" value="AmyAc_bac2_AmyA"/>
    <property type="match status" value="1"/>
</dbReference>
<dbReference type="GO" id="GO:0004556">
    <property type="term" value="F:alpha-amylase activity"/>
    <property type="evidence" value="ECO:0007669"/>
    <property type="project" value="TreeGrafter"/>
</dbReference>
<gene>
    <name evidence="5" type="ordered locus">Hoch_4288</name>
</gene>
<name>D0LM79_HALO1</name>
<dbReference type="STRING" id="502025.Hoch_4288"/>
<dbReference type="SUPFAM" id="SSF51445">
    <property type="entry name" value="(Trans)glycosidases"/>
    <property type="match status" value="1"/>
</dbReference>
<dbReference type="GO" id="GO:0009313">
    <property type="term" value="P:oligosaccharide catabolic process"/>
    <property type="evidence" value="ECO:0007669"/>
    <property type="project" value="TreeGrafter"/>
</dbReference>
<dbReference type="Proteomes" id="UP000001880">
    <property type="component" value="Chromosome"/>
</dbReference>
<feature type="signal peptide" evidence="3">
    <location>
        <begin position="1"/>
        <end position="18"/>
    </location>
</feature>
<dbReference type="PANTHER" id="PTHR10357">
    <property type="entry name" value="ALPHA-AMYLASE FAMILY MEMBER"/>
    <property type="match status" value="1"/>
</dbReference>
<keyword evidence="3" id="KW-0732">Signal</keyword>
<evidence type="ECO:0000256" key="3">
    <source>
        <dbReference type="SAM" id="SignalP"/>
    </source>
</evidence>
<dbReference type="Pfam" id="PF00128">
    <property type="entry name" value="Alpha-amylase"/>
    <property type="match status" value="1"/>
</dbReference>
<dbReference type="InterPro" id="IPR017853">
    <property type="entry name" value="GH"/>
</dbReference>
<dbReference type="AlphaFoldDB" id="D0LM79"/>
<dbReference type="KEGG" id="hoh:Hoch_4288"/>
<dbReference type="PROSITE" id="PS51257">
    <property type="entry name" value="PROKAR_LIPOPROTEIN"/>
    <property type="match status" value="1"/>
</dbReference>
<proteinExistence type="inferred from homology"/>
<dbReference type="eggNOG" id="COG0366">
    <property type="taxonomic scope" value="Bacteria"/>
</dbReference>
<protein>
    <submittedName>
        <fullName evidence="5">Alpha amylase catalytic region</fullName>
    </submittedName>
</protein>
<dbReference type="EMBL" id="CP001804">
    <property type="protein sequence ID" value="ACY16785.1"/>
    <property type="molecule type" value="Genomic_DNA"/>
</dbReference>
<accession>D0LM79</accession>
<dbReference type="CAZy" id="GH13">
    <property type="family name" value="Glycoside Hydrolase Family 13"/>
</dbReference>
<dbReference type="InterPro" id="IPR006047">
    <property type="entry name" value="GH13_cat_dom"/>
</dbReference>
<dbReference type="InterPro" id="IPR045857">
    <property type="entry name" value="O16G_dom_2"/>
</dbReference>
<evidence type="ECO:0000259" key="4">
    <source>
        <dbReference type="SMART" id="SM00642"/>
    </source>
</evidence>
<sequence length="588" mass="63554">MFAHRSPLYLLASAGALAAACGVSSQTPPPPPAPAPAPQDGDIGDGDAVVQWDHDWARGAVFYEVFVRSFQDSDGDGVGDLRGLIDRLDYLNDGDPTTTSDLGVDGLWLMPVFESPSYHGYDVVDYERIERDYGDEDDFRRLCAEAERRGMRVIVDLVMNHTSAQHPWFQSAAQGPAAAHRDFYVWRADDPGWQRPWGEGGDTWHRTPAGEDFYYGIFWGGMPDLNFRNPAVLAEMQRIAGLWLERGAAGFRLDATRYLVANGAGELQADQSQTHDALRAFSASVRERAPAAMLVGENWTAARAIASYYGDTARVRGGDELPASFDFPLADAIVSGVRTGVASAVYRAFADHERFYPGGVLGAPFLRNHDQIRLASDVDGDPARLRQAAAILLTLPGMPFLYYGEELGMENGPGVQDESKRTPMPWSDAPGGGFTQGTPWHAFAPGRERANVAAQQAAPDSLLSHYRRWIGLRKASHALRRGLLEALPASPSAGLVYVRASAQQRALVVHNLGEHARAIGPLPASLPLAQARSLTGATHALMRAHEDPGATAKATPADADADAGAAAEDAPWWLLLPPHGSEVLVLEP</sequence>
<feature type="chain" id="PRO_5003010714" evidence="3">
    <location>
        <begin position="19"/>
        <end position="588"/>
    </location>
</feature>
<dbReference type="PANTHER" id="PTHR10357:SF179">
    <property type="entry name" value="NEUTRAL AND BASIC AMINO ACID TRANSPORT PROTEIN RBAT"/>
    <property type="match status" value="1"/>
</dbReference>
<keyword evidence="6" id="KW-1185">Reference proteome</keyword>
<dbReference type="Gene3D" id="3.90.400.10">
    <property type="entry name" value="Oligo-1,6-glucosidase, Domain 2"/>
    <property type="match status" value="1"/>
</dbReference>
<feature type="region of interest" description="Disordered" evidence="2">
    <location>
        <begin position="23"/>
        <end position="43"/>
    </location>
</feature>
<evidence type="ECO:0000256" key="2">
    <source>
        <dbReference type="SAM" id="MobiDB-lite"/>
    </source>
</evidence>
<evidence type="ECO:0000313" key="6">
    <source>
        <dbReference type="Proteomes" id="UP000001880"/>
    </source>
</evidence>
<dbReference type="SMART" id="SM00642">
    <property type="entry name" value="Aamy"/>
    <property type="match status" value="1"/>
</dbReference>